<reference evidence="2 3" key="1">
    <citation type="journal article" date="2019" name="Commun. Biol.">
        <title>The bagworm genome reveals a unique fibroin gene that provides high tensile strength.</title>
        <authorList>
            <person name="Kono N."/>
            <person name="Nakamura H."/>
            <person name="Ohtoshi R."/>
            <person name="Tomita M."/>
            <person name="Numata K."/>
            <person name="Arakawa K."/>
        </authorList>
    </citation>
    <scope>NUCLEOTIDE SEQUENCE [LARGE SCALE GENOMIC DNA]</scope>
</reference>
<dbReference type="AlphaFoldDB" id="A0A4C1YRS1"/>
<dbReference type="EMBL" id="BGZK01001341">
    <property type="protein sequence ID" value="GBP77663.1"/>
    <property type="molecule type" value="Genomic_DNA"/>
</dbReference>
<feature type="domain" description="DUF5641" evidence="1">
    <location>
        <begin position="43"/>
        <end position="77"/>
    </location>
</feature>
<accession>A0A4C1YRS1</accession>
<name>A0A4C1YRS1_EUMVA</name>
<evidence type="ECO:0000259" key="1">
    <source>
        <dbReference type="Pfam" id="PF18701"/>
    </source>
</evidence>
<dbReference type="Proteomes" id="UP000299102">
    <property type="component" value="Unassembled WGS sequence"/>
</dbReference>
<comment type="caution">
    <text evidence="2">The sequence shown here is derived from an EMBL/GenBank/DDBJ whole genome shotgun (WGS) entry which is preliminary data.</text>
</comment>
<gene>
    <name evidence="2" type="ORF">EVAR_57048_1</name>
</gene>
<dbReference type="Pfam" id="PF18701">
    <property type="entry name" value="DUF5641"/>
    <property type="match status" value="1"/>
</dbReference>
<sequence length="126" mass="14333">MEAYEALLTTLDDLKPEHEAILTEMADFLRIFELAGSDLAEYSQVGDLVLIKKDNISSLQWQRGRILRLYPEWDDTIAGRAPGPWDGLQKDEFPHKLIIPQAVRAMTRCNPRLSDAAMLSLHLPFV</sequence>
<evidence type="ECO:0000313" key="3">
    <source>
        <dbReference type="Proteomes" id="UP000299102"/>
    </source>
</evidence>
<dbReference type="InterPro" id="IPR040676">
    <property type="entry name" value="DUF5641"/>
</dbReference>
<evidence type="ECO:0000313" key="2">
    <source>
        <dbReference type="EMBL" id="GBP77663.1"/>
    </source>
</evidence>
<organism evidence="2 3">
    <name type="scientific">Eumeta variegata</name>
    <name type="common">Bagworm moth</name>
    <name type="synonym">Eumeta japonica</name>
    <dbReference type="NCBI Taxonomy" id="151549"/>
    <lineage>
        <taxon>Eukaryota</taxon>
        <taxon>Metazoa</taxon>
        <taxon>Ecdysozoa</taxon>
        <taxon>Arthropoda</taxon>
        <taxon>Hexapoda</taxon>
        <taxon>Insecta</taxon>
        <taxon>Pterygota</taxon>
        <taxon>Neoptera</taxon>
        <taxon>Endopterygota</taxon>
        <taxon>Lepidoptera</taxon>
        <taxon>Glossata</taxon>
        <taxon>Ditrysia</taxon>
        <taxon>Tineoidea</taxon>
        <taxon>Psychidae</taxon>
        <taxon>Oiketicinae</taxon>
        <taxon>Eumeta</taxon>
    </lineage>
</organism>
<keyword evidence="3" id="KW-1185">Reference proteome</keyword>
<proteinExistence type="predicted"/>
<protein>
    <recommendedName>
        <fullName evidence="1">DUF5641 domain-containing protein</fullName>
    </recommendedName>
</protein>